<gene>
    <name evidence="2" type="ORF">PANT1444_LOCUS4301</name>
</gene>
<name>A0A7S0HDU9_9EUKA</name>
<accession>A0A7S0HDU9</accession>
<reference evidence="2" key="1">
    <citation type="submission" date="2021-01" db="EMBL/GenBank/DDBJ databases">
        <authorList>
            <person name="Corre E."/>
            <person name="Pelletier E."/>
            <person name="Niang G."/>
            <person name="Scheremetjew M."/>
            <person name="Finn R."/>
            <person name="Kale V."/>
            <person name="Holt S."/>
            <person name="Cochrane G."/>
            <person name="Meng A."/>
            <person name="Brown T."/>
            <person name="Cohen L."/>
        </authorList>
    </citation>
    <scope>NUCLEOTIDE SEQUENCE</scope>
    <source>
        <strain evidence="2">CCMP1374</strain>
    </source>
</reference>
<proteinExistence type="predicted"/>
<dbReference type="EMBL" id="HBEP01007598">
    <property type="protein sequence ID" value="CAD8475427.1"/>
    <property type="molecule type" value="Transcribed_RNA"/>
</dbReference>
<organism evidence="2">
    <name type="scientific">Phaeocystis antarctica</name>
    <dbReference type="NCBI Taxonomy" id="33657"/>
    <lineage>
        <taxon>Eukaryota</taxon>
        <taxon>Haptista</taxon>
        <taxon>Haptophyta</taxon>
        <taxon>Prymnesiophyceae</taxon>
        <taxon>Phaeocystales</taxon>
        <taxon>Phaeocystaceae</taxon>
        <taxon>Phaeocystis</taxon>
    </lineage>
</organism>
<feature type="compositionally biased region" description="Low complexity" evidence="1">
    <location>
        <begin position="51"/>
        <end position="74"/>
    </location>
</feature>
<sequence>MVARTMSSTQLGVAVVSNKIVSSAGLGVAVEAGSRTVGDRGGSAPPWVGGSTPTPSNSSVPPSGSSSERSSSSSLVGDFTETRQSKGPTWAKPGMRQDTPNTDDGILTNGNVLLEERLDLLDFLDDVHAEARAAEKAETERRAPAWMVARQATVDGAVRVLHDEVAPAAPWQLRSLYCVMFPCFGVVDTMCKLRDLMSPALRVRLDEQLAILARWEPTSAIAAAWEGGAPPAANG</sequence>
<evidence type="ECO:0000256" key="1">
    <source>
        <dbReference type="SAM" id="MobiDB-lite"/>
    </source>
</evidence>
<evidence type="ECO:0000313" key="2">
    <source>
        <dbReference type="EMBL" id="CAD8475427.1"/>
    </source>
</evidence>
<feature type="region of interest" description="Disordered" evidence="1">
    <location>
        <begin position="35"/>
        <end position="107"/>
    </location>
</feature>
<dbReference type="AlphaFoldDB" id="A0A7S0HDU9"/>
<protein>
    <submittedName>
        <fullName evidence="2">Uncharacterized protein</fullName>
    </submittedName>
</protein>